<dbReference type="Gene3D" id="3.40.50.720">
    <property type="entry name" value="NAD(P)-binding Rossmann-like Domain"/>
    <property type="match status" value="1"/>
</dbReference>
<dbReference type="InterPro" id="IPR000683">
    <property type="entry name" value="Gfo/Idh/MocA-like_OxRdtase_N"/>
</dbReference>
<organism evidence="3 4">
    <name type="scientific">Leadbettera azotonutricia (strain ATCC BAA-888 / DSM 13862 / ZAS-9)</name>
    <name type="common">Treponema azotonutricium</name>
    <dbReference type="NCBI Taxonomy" id="545695"/>
    <lineage>
        <taxon>Bacteria</taxon>
        <taxon>Pseudomonadati</taxon>
        <taxon>Spirochaetota</taxon>
        <taxon>Spirochaetia</taxon>
        <taxon>Spirochaetales</taxon>
        <taxon>Breznakiellaceae</taxon>
        <taxon>Leadbettera</taxon>
    </lineage>
</organism>
<dbReference type="Gene3D" id="3.30.360.10">
    <property type="entry name" value="Dihydrodipicolinate Reductase, domain 2"/>
    <property type="match status" value="1"/>
</dbReference>
<dbReference type="Proteomes" id="UP000009222">
    <property type="component" value="Chromosome"/>
</dbReference>
<dbReference type="KEGG" id="taz:TREAZ_3265"/>
<dbReference type="EMBL" id="CP001841">
    <property type="protein sequence ID" value="AEF80137.1"/>
    <property type="molecule type" value="Genomic_DNA"/>
</dbReference>
<name>F5Y955_LEAAZ</name>
<gene>
    <name evidence="3" type="ordered locus">TREAZ_3265</name>
</gene>
<dbReference type="RefSeq" id="WP_015712297.1">
    <property type="nucleotide sequence ID" value="NC_015577.1"/>
</dbReference>
<dbReference type="InterPro" id="IPR055170">
    <property type="entry name" value="GFO_IDH_MocA-like_dom"/>
</dbReference>
<dbReference type="PANTHER" id="PTHR43377:SF1">
    <property type="entry name" value="BILIVERDIN REDUCTASE A"/>
    <property type="match status" value="1"/>
</dbReference>
<keyword evidence="4" id="KW-1185">Reference proteome</keyword>
<evidence type="ECO:0000259" key="1">
    <source>
        <dbReference type="Pfam" id="PF01408"/>
    </source>
</evidence>
<sequence length="336" mass="37147">MLKVCVIGMGHIGNLHAKIYRERKDCTLAAICDKIPSIAEESGKRHSVKWYTDAADMLAKEKPDIVSVATGGFEYSSDHYEPTIQALKAGCHVLGEKPISNDLRHGTEMVRTAKEMGVCYAIDLNHRFTPAARTAKKWQNEGLVGGLLFCNMALWIGKPQDLDSPYYHLKALNPHSVDIMRYFMGDVDEVSCFAMTAPGRNIYSTASINMKFKCGAVGHLTSSYDIARGHPMERCEVAGLKGRLIFEDMWREATLYPSGDPVKMQYTNPVFGGFESFDDTFRDRIGSFVEQIARGDKPEEIDGSGEAGLAAQRVIHAAIASLKEGGKVVRVDDTEE</sequence>
<dbReference type="STRING" id="545695.TREAZ_3265"/>
<protein>
    <submittedName>
        <fullName evidence="3">Putative oxidoreductase</fullName>
    </submittedName>
</protein>
<feature type="domain" description="GFO/IDH/MocA-like oxidoreductase" evidence="2">
    <location>
        <begin position="133"/>
        <end position="244"/>
    </location>
</feature>
<dbReference type="AlphaFoldDB" id="F5Y955"/>
<dbReference type="HOGENOM" id="CLU_023194_1_3_12"/>
<dbReference type="PANTHER" id="PTHR43377">
    <property type="entry name" value="BILIVERDIN REDUCTASE A"/>
    <property type="match status" value="1"/>
</dbReference>
<dbReference type="Pfam" id="PF22725">
    <property type="entry name" value="GFO_IDH_MocA_C3"/>
    <property type="match status" value="1"/>
</dbReference>
<accession>F5Y955</accession>
<dbReference type="Pfam" id="PF01408">
    <property type="entry name" value="GFO_IDH_MocA"/>
    <property type="match status" value="1"/>
</dbReference>
<dbReference type="InterPro" id="IPR036291">
    <property type="entry name" value="NAD(P)-bd_dom_sf"/>
</dbReference>
<evidence type="ECO:0000259" key="2">
    <source>
        <dbReference type="Pfam" id="PF22725"/>
    </source>
</evidence>
<evidence type="ECO:0000313" key="4">
    <source>
        <dbReference type="Proteomes" id="UP000009222"/>
    </source>
</evidence>
<dbReference type="eggNOG" id="COG0673">
    <property type="taxonomic scope" value="Bacteria"/>
</dbReference>
<dbReference type="InterPro" id="IPR051450">
    <property type="entry name" value="Gfo/Idh/MocA_Oxidoreductases"/>
</dbReference>
<reference evidence="3 4" key="2">
    <citation type="journal article" date="2011" name="ISME J.">
        <title>RNA-seq reveals cooperative metabolic interactions between two termite-gut spirochete species in co-culture.</title>
        <authorList>
            <person name="Rosenthal A.Z."/>
            <person name="Matson E.G."/>
            <person name="Eldar A."/>
            <person name="Leadbetter J.R."/>
        </authorList>
    </citation>
    <scope>NUCLEOTIDE SEQUENCE [LARGE SCALE GENOMIC DNA]</scope>
    <source>
        <strain evidence="4">ATCC BAA-888 / DSM 13862 / ZAS-9</strain>
    </source>
</reference>
<evidence type="ECO:0000313" key="3">
    <source>
        <dbReference type="EMBL" id="AEF80137.1"/>
    </source>
</evidence>
<proteinExistence type="predicted"/>
<dbReference type="SUPFAM" id="SSF51735">
    <property type="entry name" value="NAD(P)-binding Rossmann-fold domains"/>
    <property type="match status" value="1"/>
</dbReference>
<dbReference type="GO" id="GO:0000166">
    <property type="term" value="F:nucleotide binding"/>
    <property type="evidence" value="ECO:0007669"/>
    <property type="project" value="InterPro"/>
</dbReference>
<reference evidence="4" key="1">
    <citation type="submission" date="2009-12" db="EMBL/GenBank/DDBJ databases">
        <title>Complete sequence of Treponema azotonutricium strain ZAS-9.</title>
        <authorList>
            <person name="Tetu S.G."/>
            <person name="Matson E."/>
            <person name="Ren Q."/>
            <person name="Seshadri R."/>
            <person name="Elbourne L."/>
            <person name="Hassan K.A."/>
            <person name="Durkin A."/>
            <person name="Radune D."/>
            <person name="Mohamoud Y."/>
            <person name="Shay R."/>
            <person name="Jin S."/>
            <person name="Zhang X."/>
            <person name="Lucey K."/>
            <person name="Ballor N.R."/>
            <person name="Ottesen E."/>
            <person name="Rosenthal R."/>
            <person name="Allen A."/>
            <person name="Leadbetter J.R."/>
            <person name="Paulsen I.T."/>
        </authorList>
    </citation>
    <scope>NUCLEOTIDE SEQUENCE [LARGE SCALE GENOMIC DNA]</scope>
    <source>
        <strain evidence="4">ATCC BAA-888 / DSM 13862 / ZAS-9</strain>
    </source>
</reference>
<feature type="domain" description="Gfo/Idh/MocA-like oxidoreductase N-terminal" evidence="1">
    <location>
        <begin position="2"/>
        <end position="122"/>
    </location>
</feature>
<dbReference type="OrthoDB" id="9815825at2"/>
<dbReference type="SUPFAM" id="SSF55347">
    <property type="entry name" value="Glyceraldehyde-3-phosphate dehydrogenase-like, C-terminal domain"/>
    <property type="match status" value="1"/>
</dbReference>
<dbReference type="InParanoid" id="F5Y955"/>